<proteinExistence type="predicted"/>
<evidence type="ECO:0000313" key="5">
    <source>
        <dbReference type="Proteomes" id="UP001139054"/>
    </source>
</evidence>
<dbReference type="EMBL" id="JAKLUA010000035">
    <property type="protein sequence ID" value="MCG2673158.1"/>
    <property type="molecule type" value="Genomic_DNA"/>
</dbReference>
<name>A0A9X1UCY2_9BRAD</name>
<dbReference type="EMBL" id="JAKLTY010000054">
    <property type="protein sequence ID" value="MCG2632956.1"/>
    <property type="molecule type" value="Genomic_DNA"/>
</dbReference>
<accession>A0A9X1UCY2</accession>
<reference evidence="2" key="1">
    <citation type="submission" date="2022-01" db="EMBL/GenBank/DDBJ databases">
        <title>Genome sequnece data of strain Bradyrhizobium sp. nov.</title>
        <authorList>
            <person name="Zhang J."/>
        </authorList>
    </citation>
    <scope>NUCLEOTIDE SEQUENCE</scope>
    <source>
        <strain evidence="3">WYCCWR 12774</strain>
        <strain evidence="2">WYCCWR 13023</strain>
    </source>
</reference>
<evidence type="ECO:0000313" key="4">
    <source>
        <dbReference type="Proteomes" id="UP001139012"/>
    </source>
</evidence>
<keyword evidence="4" id="KW-1185">Reference proteome</keyword>
<dbReference type="InterPro" id="IPR039552">
    <property type="entry name" value="IS66_C"/>
</dbReference>
<sequence>MFSGDEGGGETWSILSSLLNTAKLNGLDPEAYLVDVLERMVSGAAKANQLHELLAWNWKAAREAEKRAVA</sequence>
<dbReference type="Proteomes" id="UP001139012">
    <property type="component" value="Unassembled WGS sequence"/>
</dbReference>
<dbReference type="AlphaFoldDB" id="A0A9X1UCY2"/>
<evidence type="ECO:0000313" key="3">
    <source>
        <dbReference type="EMBL" id="MCG2673158.1"/>
    </source>
</evidence>
<dbReference type="Pfam" id="PF13817">
    <property type="entry name" value="DDE_Tnp_IS66_C"/>
    <property type="match status" value="1"/>
</dbReference>
<comment type="caution">
    <text evidence="2">The sequence shown here is derived from an EMBL/GenBank/DDBJ whole genome shotgun (WGS) entry which is preliminary data.</text>
</comment>
<feature type="domain" description="Transposase IS66 C-terminal" evidence="1">
    <location>
        <begin position="17"/>
        <end position="56"/>
    </location>
</feature>
<dbReference type="Proteomes" id="UP001139054">
    <property type="component" value="Unassembled WGS sequence"/>
</dbReference>
<evidence type="ECO:0000259" key="1">
    <source>
        <dbReference type="Pfam" id="PF13817"/>
    </source>
</evidence>
<evidence type="ECO:0000313" key="2">
    <source>
        <dbReference type="EMBL" id="MCG2632956.1"/>
    </source>
</evidence>
<protein>
    <submittedName>
        <fullName evidence="2">Transposase domain-containing protein</fullName>
    </submittedName>
</protein>
<organism evidence="2 5">
    <name type="scientific">Bradyrhizobium zhengyangense</name>
    <dbReference type="NCBI Taxonomy" id="2911009"/>
    <lineage>
        <taxon>Bacteria</taxon>
        <taxon>Pseudomonadati</taxon>
        <taxon>Pseudomonadota</taxon>
        <taxon>Alphaproteobacteria</taxon>
        <taxon>Hyphomicrobiales</taxon>
        <taxon>Nitrobacteraceae</taxon>
        <taxon>Bradyrhizobium</taxon>
    </lineage>
</organism>
<gene>
    <name evidence="3" type="ORF">L6637_40345</name>
    <name evidence="2" type="ORF">L6654_40985</name>
</gene>